<dbReference type="Pfam" id="PF13489">
    <property type="entry name" value="Methyltransf_23"/>
    <property type="match status" value="1"/>
</dbReference>
<gene>
    <name evidence="2" type="ORF">BT62DRAFT_977560</name>
</gene>
<dbReference type="GeneID" id="66111582"/>
<protein>
    <submittedName>
        <fullName evidence="2">Hexaprenyldihydroxybenzoate methyltransferase</fullName>
    </submittedName>
</protein>
<dbReference type="Gene3D" id="3.40.50.150">
    <property type="entry name" value="Vaccinia Virus protein VP39"/>
    <property type="match status" value="1"/>
</dbReference>
<dbReference type="PANTHER" id="PTHR43861:SF3">
    <property type="entry name" value="PUTATIVE (AFU_ORTHOLOGUE AFUA_2G14390)-RELATED"/>
    <property type="match status" value="1"/>
</dbReference>
<dbReference type="RefSeq" id="XP_043046619.1">
    <property type="nucleotide sequence ID" value="XM_043189285.1"/>
</dbReference>
<sequence length="234" mass="26196">MFHQDLDLTSRNGHDFTSANREYFDKVADKYDDPPQSLKPAQRLAQSIQRAYPFNEESTTLLDFACGTGLMSRQLAPHCKSILGIDISQGMVDKYNTRVHNQGIPPEDMRALCIDLKGEEGELDGSKFDVVLCAMAYHHLPFPQETTKRLTFFVKPGGTLLVTDYQAENDDAAFPNAHADIVPHKTGFKEEQMKEMFDRAGLDAFSLEKIISAKMHGHGVKIFLAKGEKPSLSM</sequence>
<dbReference type="SUPFAM" id="SSF53335">
    <property type="entry name" value="S-adenosyl-L-methionine-dependent methyltransferases"/>
    <property type="match status" value="1"/>
</dbReference>
<reference evidence="2" key="1">
    <citation type="submission" date="2020-11" db="EMBL/GenBank/DDBJ databases">
        <title>Adaptations for nitrogen fixation in a non-lichenized fungal sporocarp promotes dispersal by wood-feeding termites.</title>
        <authorList>
            <consortium name="DOE Joint Genome Institute"/>
            <person name="Koch R.A."/>
            <person name="Yoon G."/>
            <person name="Arayal U."/>
            <person name="Lail K."/>
            <person name="Amirebrahimi M."/>
            <person name="Labutti K."/>
            <person name="Lipzen A."/>
            <person name="Riley R."/>
            <person name="Barry K."/>
            <person name="Henrissat B."/>
            <person name="Grigoriev I.V."/>
            <person name="Herr J.R."/>
            <person name="Aime M.C."/>
        </authorList>
    </citation>
    <scope>NUCLEOTIDE SEQUENCE</scope>
    <source>
        <strain evidence="2">MCA 3950</strain>
    </source>
</reference>
<dbReference type="Proteomes" id="UP000812287">
    <property type="component" value="Unassembled WGS sequence"/>
</dbReference>
<dbReference type="CDD" id="cd02440">
    <property type="entry name" value="AdoMet_MTases"/>
    <property type="match status" value="1"/>
</dbReference>
<evidence type="ECO:0000256" key="1">
    <source>
        <dbReference type="ARBA" id="ARBA00022679"/>
    </source>
</evidence>
<proteinExistence type="predicted"/>
<evidence type="ECO:0000313" key="2">
    <source>
        <dbReference type="EMBL" id="KAG7453119.1"/>
    </source>
</evidence>
<dbReference type="EMBL" id="MU250523">
    <property type="protein sequence ID" value="KAG7453119.1"/>
    <property type="molecule type" value="Genomic_DNA"/>
</dbReference>
<keyword evidence="1" id="KW-0808">Transferase</keyword>
<dbReference type="OrthoDB" id="3647at2759"/>
<keyword evidence="3" id="KW-1185">Reference proteome</keyword>
<name>A0A9P7W6E9_9AGAR</name>
<comment type="caution">
    <text evidence="2">The sequence shown here is derived from an EMBL/GenBank/DDBJ whole genome shotgun (WGS) entry which is preliminary data.</text>
</comment>
<accession>A0A9P7W6E9</accession>
<evidence type="ECO:0000313" key="3">
    <source>
        <dbReference type="Proteomes" id="UP000812287"/>
    </source>
</evidence>
<dbReference type="PANTHER" id="PTHR43861">
    <property type="entry name" value="TRANS-ACONITATE 2-METHYLTRANSFERASE-RELATED"/>
    <property type="match status" value="1"/>
</dbReference>
<keyword evidence="2" id="KW-0489">Methyltransferase</keyword>
<dbReference type="GO" id="GO:0008168">
    <property type="term" value="F:methyltransferase activity"/>
    <property type="evidence" value="ECO:0007669"/>
    <property type="project" value="UniProtKB-KW"/>
</dbReference>
<dbReference type="InterPro" id="IPR029063">
    <property type="entry name" value="SAM-dependent_MTases_sf"/>
</dbReference>
<dbReference type="GO" id="GO:0032259">
    <property type="term" value="P:methylation"/>
    <property type="evidence" value="ECO:0007669"/>
    <property type="project" value="UniProtKB-KW"/>
</dbReference>
<dbReference type="AlphaFoldDB" id="A0A9P7W6E9"/>
<organism evidence="2 3">
    <name type="scientific">Guyanagaster necrorhizus</name>
    <dbReference type="NCBI Taxonomy" id="856835"/>
    <lineage>
        <taxon>Eukaryota</taxon>
        <taxon>Fungi</taxon>
        <taxon>Dikarya</taxon>
        <taxon>Basidiomycota</taxon>
        <taxon>Agaricomycotina</taxon>
        <taxon>Agaricomycetes</taxon>
        <taxon>Agaricomycetidae</taxon>
        <taxon>Agaricales</taxon>
        <taxon>Marasmiineae</taxon>
        <taxon>Physalacriaceae</taxon>
        <taxon>Guyanagaster</taxon>
    </lineage>
</organism>